<evidence type="ECO:0000313" key="2">
    <source>
        <dbReference type="EMBL" id="RZR73610.1"/>
    </source>
</evidence>
<gene>
    <name evidence="2" type="ORF">BHM03_00026365</name>
</gene>
<proteinExistence type="predicted"/>
<reference evidence="2" key="1">
    <citation type="journal article" date="2018" name="Data Brief">
        <title>Genome sequence data from 17 accessions of Ensete ventricosum, a staple food crop for millions in Ethiopia.</title>
        <authorList>
            <person name="Yemataw Z."/>
            <person name="Muzemil S."/>
            <person name="Ambachew D."/>
            <person name="Tripathi L."/>
            <person name="Tesfaye K."/>
            <person name="Chala A."/>
            <person name="Farbos A."/>
            <person name="O'Neill P."/>
            <person name="Moore K."/>
            <person name="Grant M."/>
            <person name="Studholme D.J."/>
        </authorList>
    </citation>
    <scope>NUCLEOTIDE SEQUENCE [LARGE SCALE GENOMIC DNA]</scope>
    <source>
        <tissue evidence="2">Leaf</tissue>
    </source>
</reference>
<dbReference type="AlphaFoldDB" id="A0A445MH88"/>
<dbReference type="Proteomes" id="UP000290560">
    <property type="component" value="Unassembled WGS sequence"/>
</dbReference>
<organism evidence="2">
    <name type="scientific">Ensete ventricosum</name>
    <name type="common">Abyssinian banana</name>
    <name type="synonym">Musa ensete</name>
    <dbReference type="NCBI Taxonomy" id="4639"/>
    <lineage>
        <taxon>Eukaryota</taxon>
        <taxon>Viridiplantae</taxon>
        <taxon>Streptophyta</taxon>
        <taxon>Embryophyta</taxon>
        <taxon>Tracheophyta</taxon>
        <taxon>Spermatophyta</taxon>
        <taxon>Magnoliopsida</taxon>
        <taxon>Liliopsida</taxon>
        <taxon>Zingiberales</taxon>
        <taxon>Musaceae</taxon>
        <taxon>Ensete</taxon>
    </lineage>
</organism>
<feature type="region of interest" description="Disordered" evidence="1">
    <location>
        <begin position="1"/>
        <end position="104"/>
    </location>
</feature>
<evidence type="ECO:0000256" key="1">
    <source>
        <dbReference type="SAM" id="MobiDB-lite"/>
    </source>
</evidence>
<protein>
    <submittedName>
        <fullName evidence="2">Uncharacterized protein</fullName>
    </submittedName>
</protein>
<name>A0A445MH88_ENSVE</name>
<sequence>MDVGERYGTVKFAGWQQPLEKRAKRSERRKEEEKTGGTDQQLDRWTGTDCRGTSATCGPALTGPADGDPATTCRCLLVPRERPRADTGPPSEIRSSPAKVLPHRVDAASNRRRFPGFFCERVPSTASVDLAGQSGARGNQQMIWREPPTANNAKAMGRDAHRGLTRQPVAWYRLCFGTADYICIAGEGDAHLHAREKGLVLFVNETLEKGSLVIRLMERSRACEYSAGVAGGAVGASAVRLSRASSSGGRSQMVVGWGERVRFVLLPLTREIKDDTNSTTQLRARSFS</sequence>
<dbReference type="EMBL" id="KV875967">
    <property type="protein sequence ID" value="RZR73610.1"/>
    <property type="molecule type" value="Genomic_DNA"/>
</dbReference>
<accession>A0A445MH88</accession>